<reference evidence="1" key="1">
    <citation type="submission" date="2016-06" db="UniProtKB">
        <authorList>
            <consortium name="WormBaseParasite"/>
        </authorList>
    </citation>
    <scope>IDENTIFICATION</scope>
</reference>
<protein>
    <submittedName>
        <fullName evidence="1">FBA_2 domain-containing protein</fullName>
    </submittedName>
</protein>
<proteinExistence type="predicted"/>
<name>A0A183TU09_SCHSO</name>
<organism evidence="1">
    <name type="scientific">Schistocephalus solidus</name>
    <name type="common">Tapeworm</name>
    <dbReference type="NCBI Taxonomy" id="70667"/>
    <lineage>
        <taxon>Eukaryota</taxon>
        <taxon>Metazoa</taxon>
        <taxon>Spiralia</taxon>
        <taxon>Lophotrochozoa</taxon>
        <taxon>Platyhelminthes</taxon>
        <taxon>Cestoda</taxon>
        <taxon>Eucestoda</taxon>
        <taxon>Diphyllobothriidea</taxon>
        <taxon>Diphyllobothriidae</taxon>
        <taxon>Schistocephalus</taxon>
    </lineage>
</organism>
<evidence type="ECO:0000313" key="1">
    <source>
        <dbReference type="WBParaSite" id="SSLN_0002069801-mRNA-1"/>
    </source>
</evidence>
<dbReference type="AlphaFoldDB" id="A0A183TU09"/>
<accession>A0A183TU09</accession>
<dbReference type="WBParaSite" id="SSLN_0002069801-mRNA-1">
    <property type="protein sequence ID" value="SSLN_0002069801-mRNA-1"/>
    <property type="gene ID" value="SSLN_0002069801"/>
</dbReference>
<sequence length="88" mass="9946">LAISRRDPLSLVFANAVYCDHRFNWEGTEVVAMAGTKQAREFLQAWHSGTNSIKRHVDLDAHYEGLRARSTDLRPPLSNNRLSVPSQV</sequence>